<dbReference type="Proteomes" id="UP000507245">
    <property type="component" value="Unassembled WGS sequence"/>
</dbReference>
<dbReference type="AlphaFoldDB" id="A0A6J5UW96"/>
<evidence type="ECO:0000313" key="4">
    <source>
        <dbReference type="Proteomes" id="UP000507245"/>
    </source>
</evidence>
<dbReference type="Proteomes" id="UP000507222">
    <property type="component" value="Unassembled WGS sequence"/>
</dbReference>
<dbReference type="EMBL" id="CAEKDK010000005">
    <property type="protein sequence ID" value="CAB4280979.1"/>
    <property type="molecule type" value="Genomic_DNA"/>
</dbReference>
<keyword evidence="4" id="KW-1185">Reference proteome</keyword>
<dbReference type="EMBL" id="CAEKKB010000005">
    <property type="protein sequence ID" value="CAB4311389.1"/>
    <property type="molecule type" value="Genomic_DNA"/>
</dbReference>
<evidence type="ECO:0000313" key="2">
    <source>
        <dbReference type="EMBL" id="CAB4311389.1"/>
    </source>
</evidence>
<sequence length="494" mass="55725">MGTRYISHFSASAAELTLGQGMMASRQDELLGKISEMEKSGGKISEMEKSAGKILEMEKTLGQLLDFSKSITQELRLLRPPSTVIENYNPSHPNPEAYDLYPSLPQDWEHSLMTENQGESRSVCLFVSSYEGKEHTNAVYEVKFKHGGEVTNEPPVVRHVAKFHGGCRQAARIFNHSKLYCIGKEGGFILDTKTWSNCSSIPPILASKSIETIVCAYDKVYYLARPSSLFSPVMGHSFGRYDSDRKVWEKMTSFPFYGDYDYRMQITGYAVCYGVILISLCGLRNGNFGVVAFHVGRKDWNRVKLDTSDYCAPPFQGRAVVVGDTIYALYGETKIIAFSFSMGKGDYDGIAYSLSQLFISQGLEFARPELPWFNDITQYLVHLGNHDFFHVQTGWCDSRLKVQYLTFTTFQIVVGEGGRCMIKTIHSSVHSVDIKGSEWFELLFCFSPECGDYEPIKEESVTCMNQSKQEEITARKLEIEAMQHDEANDVPIGY</sequence>
<evidence type="ECO:0000313" key="3">
    <source>
        <dbReference type="Proteomes" id="UP000507222"/>
    </source>
</evidence>
<name>A0A6J5UW96_PRUAR</name>
<proteinExistence type="predicted"/>
<reference evidence="1 3" key="2">
    <citation type="submission" date="2020-05" db="EMBL/GenBank/DDBJ databases">
        <authorList>
            <person name="Campoy J."/>
            <person name="Schneeberger K."/>
            <person name="Spophaly S."/>
        </authorList>
    </citation>
    <scope>NUCLEOTIDE SEQUENCE [LARGE SCALE GENOMIC DNA]</scope>
    <source>
        <strain evidence="1">PruArmRojPasFocal</strain>
    </source>
</reference>
<dbReference type="OrthoDB" id="1165780at2759"/>
<reference evidence="4" key="1">
    <citation type="journal article" date="2020" name="Genome Biol.">
        <title>Gamete binning: chromosome-level and haplotype-resolved genome assembly enabled by high-throughput single-cell sequencing of gamete genomes.</title>
        <authorList>
            <person name="Campoy J.A."/>
            <person name="Sun H."/>
            <person name="Goel M."/>
            <person name="Jiao W.-B."/>
            <person name="Folz-Donahue K."/>
            <person name="Wang N."/>
            <person name="Rubio M."/>
            <person name="Liu C."/>
            <person name="Kukat C."/>
            <person name="Ruiz D."/>
            <person name="Huettel B."/>
            <person name="Schneeberger K."/>
        </authorList>
    </citation>
    <scope>NUCLEOTIDE SEQUENCE [LARGE SCALE GENOMIC DNA]</scope>
    <source>
        <strain evidence="4">cv. Rojo Pasion</strain>
    </source>
</reference>
<evidence type="ECO:0000313" key="1">
    <source>
        <dbReference type="EMBL" id="CAB4280979.1"/>
    </source>
</evidence>
<accession>A0A6J5UW96</accession>
<protein>
    <submittedName>
        <fullName evidence="1">Uncharacterized protein</fullName>
    </submittedName>
</protein>
<gene>
    <name evidence="1" type="ORF">CURHAP_LOCUS33943</name>
    <name evidence="2" type="ORF">ORAREDHAP_LOCUS33530</name>
</gene>
<organism evidence="1 3">
    <name type="scientific">Prunus armeniaca</name>
    <name type="common">Apricot</name>
    <name type="synonym">Armeniaca vulgaris</name>
    <dbReference type="NCBI Taxonomy" id="36596"/>
    <lineage>
        <taxon>Eukaryota</taxon>
        <taxon>Viridiplantae</taxon>
        <taxon>Streptophyta</taxon>
        <taxon>Embryophyta</taxon>
        <taxon>Tracheophyta</taxon>
        <taxon>Spermatophyta</taxon>
        <taxon>Magnoliopsida</taxon>
        <taxon>eudicotyledons</taxon>
        <taxon>Gunneridae</taxon>
        <taxon>Pentapetalae</taxon>
        <taxon>rosids</taxon>
        <taxon>fabids</taxon>
        <taxon>Rosales</taxon>
        <taxon>Rosaceae</taxon>
        <taxon>Amygdaloideae</taxon>
        <taxon>Amygdaleae</taxon>
        <taxon>Prunus</taxon>
    </lineage>
</organism>